<proteinExistence type="inferred from homology"/>
<dbReference type="EMBL" id="CP060716">
    <property type="protein sequence ID" value="QNN62176.1"/>
    <property type="molecule type" value="Genomic_DNA"/>
</dbReference>
<dbReference type="Pfam" id="PF00982">
    <property type="entry name" value="Glyco_transf_20"/>
    <property type="match status" value="1"/>
</dbReference>
<dbReference type="GO" id="GO:0003825">
    <property type="term" value="F:alpha,alpha-trehalose-phosphate synthase (UDP-forming) activity"/>
    <property type="evidence" value="ECO:0007669"/>
    <property type="project" value="TreeGrafter"/>
</dbReference>
<sequence length="457" mass="50283">MGKVHQSRRKAAILREVLIVANRLPVSVDASTLTSGGLVSALAPVSDAIGSTWVGWLENGPAEPFVVDGQRLVAVHTSREQYARYYEGFANQVLWPVFHGLGEYETHPPVQSEAANWLNAYRKVNRAFAERIAEVASNGALVWVQDYHLLLLPEMLRSLRPDLRVAVFLHIPFPDPAALVTKPWARELVSELGAAQLIGTQRERDARHLGAALHLLSPQSSPVVRAFPISIDTAPILQEANRASSPSTVTSVRERLGVTDRPMLLGVDRIDYTKGIIERIEAFSALLGSWEGSEPLPTLVQVLTPTRETIPAYQGYLARVNVATTEVNRQFGTASYTPIVNINGSYSLPELIELFLATDVMCVTPLRDGMNLVAKEFVASRVDDSGVLLLSSEAGAADELHSALIVDPRSQLELTDGMRRALKMSDEEMRIRMRSLRKHVLGHTVHNWASNFIKAAS</sequence>
<evidence type="ECO:0000256" key="1">
    <source>
        <dbReference type="ARBA" id="ARBA00008799"/>
    </source>
</evidence>
<evidence type="ECO:0000313" key="3">
    <source>
        <dbReference type="Proteomes" id="UP000515934"/>
    </source>
</evidence>
<accession>A0A7G9S2V1</accession>
<comment type="similarity">
    <text evidence="1">Belongs to the glycosyltransferase 20 family.</text>
</comment>
<dbReference type="Proteomes" id="UP000515934">
    <property type="component" value="Chromosome"/>
</dbReference>
<dbReference type="PANTHER" id="PTHR10788:SF106">
    <property type="entry name" value="BCDNA.GH08860"/>
    <property type="match status" value="1"/>
</dbReference>
<evidence type="ECO:0000313" key="2">
    <source>
        <dbReference type="EMBL" id="QNN62176.1"/>
    </source>
</evidence>
<dbReference type="AlphaFoldDB" id="A0A7G9S2V1"/>
<dbReference type="PANTHER" id="PTHR10788">
    <property type="entry name" value="TREHALOSE-6-PHOSPHATE SYNTHASE"/>
    <property type="match status" value="1"/>
</dbReference>
<dbReference type="GO" id="GO:0005992">
    <property type="term" value="P:trehalose biosynthetic process"/>
    <property type="evidence" value="ECO:0007669"/>
    <property type="project" value="InterPro"/>
</dbReference>
<dbReference type="InterPro" id="IPR001830">
    <property type="entry name" value="Glyco_trans_20"/>
</dbReference>
<keyword evidence="3" id="KW-1185">Reference proteome</keyword>
<protein>
    <submittedName>
        <fullName evidence="2">Trehalose-6-phosphate synthase</fullName>
    </submittedName>
</protein>
<name>A0A7G9S2V1_9MICO</name>
<reference evidence="2 3" key="1">
    <citation type="submission" date="2020-08" db="EMBL/GenBank/DDBJ databases">
        <title>Genome sequence of Leucobacter denitrificans KACC 14055T.</title>
        <authorList>
            <person name="Hyun D.-W."/>
            <person name="Bae J.-W."/>
        </authorList>
    </citation>
    <scope>NUCLEOTIDE SEQUENCE [LARGE SCALE GENOMIC DNA]</scope>
    <source>
        <strain evidence="2 3">KACC 14055</strain>
    </source>
</reference>
<dbReference type="KEGG" id="ldn:H9L06_07725"/>
<dbReference type="Gene3D" id="3.40.50.2000">
    <property type="entry name" value="Glycogen Phosphorylase B"/>
    <property type="match status" value="2"/>
</dbReference>
<gene>
    <name evidence="2" type="ORF">H9L06_07725</name>
</gene>
<dbReference type="CDD" id="cd03788">
    <property type="entry name" value="GT20_TPS"/>
    <property type="match status" value="1"/>
</dbReference>
<dbReference type="SUPFAM" id="SSF53756">
    <property type="entry name" value="UDP-Glycosyltransferase/glycogen phosphorylase"/>
    <property type="match status" value="1"/>
</dbReference>
<organism evidence="2 3">
    <name type="scientific">Leucobacter denitrificans</name>
    <dbReference type="NCBI Taxonomy" id="683042"/>
    <lineage>
        <taxon>Bacteria</taxon>
        <taxon>Bacillati</taxon>
        <taxon>Actinomycetota</taxon>
        <taxon>Actinomycetes</taxon>
        <taxon>Micrococcales</taxon>
        <taxon>Microbacteriaceae</taxon>
        <taxon>Leucobacter</taxon>
    </lineage>
</organism>